<reference evidence="2" key="1">
    <citation type="submission" date="2023-02" db="EMBL/GenBank/DDBJ databases">
        <title>Tahibacter soli sp. nov. isolated from soil.</title>
        <authorList>
            <person name="Baek J.H."/>
            <person name="Lee J.K."/>
            <person name="Choi D.G."/>
            <person name="Jeon C.O."/>
        </authorList>
    </citation>
    <scope>NUCLEOTIDE SEQUENCE</scope>
    <source>
        <strain evidence="2">BL</strain>
    </source>
</reference>
<evidence type="ECO:0000256" key="1">
    <source>
        <dbReference type="SAM" id="Phobius"/>
    </source>
</evidence>
<dbReference type="Proteomes" id="UP001139971">
    <property type="component" value="Unassembled WGS sequence"/>
</dbReference>
<protein>
    <submittedName>
        <fullName evidence="2">Uncharacterized protein</fullName>
    </submittedName>
</protein>
<feature type="transmembrane region" description="Helical" evidence="1">
    <location>
        <begin position="99"/>
        <end position="117"/>
    </location>
</feature>
<organism evidence="2 3">
    <name type="scientific">Tahibacter soli</name>
    <dbReference type="NCBI Taxonomy" id="2983605"/>
    <lineage>
        <taxon>Bacteria</taxon>
        <taxon>Pseudomonadati</taxon>
        <taxon>Pseudomonadota</taxon>
        <taxon>Gammaproteobacteria</taxon>
        <taxon>Lysobacterales</taxon>
        <taxon>Rhodanobacteraceae</taxon>
        <taxon>Tahibacter</taxon>
    </lineage>
</organism>
<evidence type="ECO:0000313" key="3">
    <source>
        <dbReference type="Proteomes" id="UP001139971"/>
    </source>
</evidence>
<keyword evidence="1" id="KW-0472">Membrane</keyword>
<sequence length="144" mass="15497">MSESSMRRGIRFAAGTFLIASGMQAVAHYQFYLADRARGPAAQELVRALKGYVVAPAFGTTMWTVLCMFSLAFAILLMLAGTAYWWMAKDLPAPRLRPLATASAWLCLAGTAAMALLHPVLHTVLILLAAGLAFSYASWAGRVS</sequence>
<feature type="transmembrane region" description="Helical" evidence="1">
    <location>
        <begin position="12"/>
        <end position="31"/>
    </location>
</feature>
<keyword evidence="1" id="KW-0812">Transmembrane</keyword>
<keyword evidence="1" id="KW-1133">Transmembrane helix</keyword>
<dbReference type="AlphaFoldDB" id="A0A9X3YND7"/>
<dbReference type="RefSeq" id="WP_263541588.1">
    <property type="nucleotide sequence ID" value="NZ_JAOVZO020000018.1"/>
</dbReference>
<feature type="transmembrane region" description="Helical" evidence="1">
    <location>
        <begin position="62"/>
        <end position="87"/>
    </location>
</feature>
<gene>
    <name evidence="2" type="ORF">OD750_015470</name>
</gene>
<comment type="caution">
    <text evidence="2">The sequence shown here is derived from an EMBL/GenBank/DDBJ whole genome shotgun (WGS) entry which is preliminary data.</text>
</comment>
<dbReference type="EMBL" id="JAOVZO020000018">
    <property type="protein sequence ID" value="MDC8013943.1"/>
    <property type="molecule type" value="Genomic_DNA"/>
</dbReference>
<evidence type="ECO:0000313" key="2">
    <source>
        <dbReference type="EMBL" id="MDC8013943.1"/>
    </source>
</evidence>
<name>A0A9X3YND7_9GAMM</name>
<keyword evidence="3" id="KW-1185">Reference proteome</keyword>
<accession>A0A9X3YND7</accession>
<proteinExistence type="predicted"/>
<feature type="transmembrane region" description="Helical" evidence="1">
    <location>
        <begin position="123"/>
        <end position="141"/>
    </location>
</feature>